<feature type="domain" description="M23ase beta-sheet core" evidence="1">
    <location>
        <begin position="79"/>
        <end position="147"/>
    </location>
</feature>
<evidence type="ECO:0000259" key="1">
    <source>
        <dbReference type="Pfam" id="PF01551"/>
    </source>
</evidence>
<dbReference type="InterPro" id="IPR011055">
    <property type="entry name" value="Dup_hybrid_motif"/>
</dbReference>
<dbReference type="SUPFAM" id="SSF51261">
    <property type="entry name" value="Duplicated hybrid motif"/>
    <property type="match status" value="1"/>
</dbReference>
<dbReference type="InterPro" id="IPR016047">
    <property type="entry name" value="M23ase_b-sheet_dom"/>
</dbReference>
<dbReference type="Gene3D" id="2.70.70.10">
    <property type="entry name" value="Glucose Permease (Domain IIA)"/>
    <property type="match status" value="1"/>
</dbReference>
<dbReference type="GO" id="GO:0004222">
    <property type="term" value="F:metalloendopeptidase activity"/>
    <property type="evidence" value="ECO:0007669"/>
    <property type="project" value="TreeGrafter"/>
</dbReference>
<evidence type="ECO:0000313" key="2">
    <source>
        <dbReference type="EMBL" id="PJJ75031.1"/>
    </source>
</evidence>
<dbReference type="PANTHER" id="PTHR21666:SF285">
    <property type="entry name" value="M23 FAMILY METALLOPEPTIDASE"/>
    <property type="match status" value="1"/>
</dbReference>
<evidence type="ECO:0000313" key="3">
    <source>
        <dbReference type="Proteomes" id="UP000230000"/>
    </source>
</evidence>
<dbReference type="Pfam" id="PF01551">
    <property type="entry name" value="Peptidase_M23"/>
    <property type="match status" value="1"/>
</dbReference>
<organism evidence="2 3">
    <name type="scientific">Thermoflavifilum aggregans</name>
    <dbReference type="NCBI Taxonomy" id="454188"/>
    <lineage>
        <taxon>Bacteria</taxon>
        <taxon>Pseudomonadati</taxon>
        <taxon>Bacteroidota</taxon>
        <taxon>Chitinophagia</taxon>
        <taxon>Chitinophagales</taxon>
        <taxon>Chitinophagaceae</taxon>
        <taxon>Thermoflavifilum</taxon>
    </lineage>
</organism>
<dbReference type="InterPro" id="IPR050570">
    <property type="entry name" value="Cell_wall_metabolism_enzyme"/>
</dbReference>
<name>A0A2M9CT38_9BACT</name>
<dbReference type="EMBL" id="PGFG01000001">
    <property type="protein sequence ID" value="PJJ75031.1"/>
    <property type="molecule type" value="Genomic_DNA"/>
</dbReference>
<dbReference type="PANTHER" id="PTHR21666">
    <property type="entry name" value="PEPTIDASE-RELATED"/>
    <property type="match status" value="1"/>
</dbReference>
<dbReference type="AlphaFoldDB" id="A0A2M9CT38"/>
<gene>
    <name evidence="2" type="ORF">BXY57_0599</name>
</gene>
<accession>A0A2M9CT38</accession>
<comment type="caution">
    <text evidence="2">The sequence shown here is derived from an EMBL/GenBank/DDBJ whole genome shotgun (WGS) entry which is preliminary data.</text>
</comment>
<reference evidence="2 3" key="1">
    <citation type="submission" date="2017-11" db="EMBL/GenBank/DDBJ databases">
        <title>Genomic Encyclopedia of Archaeal and Bacterial Type Strains, Phase II (KMG-II): From Individual Species to Whole Genera.</title>
        <authorList>
            <person name="Goeker M."/>
        </authorList>
    </citation>
    <scope>NUCLEOTIDE SEQUENCE [LARGE SCALE GENOMIC DNA]</scope>
    <source>
        <strain evidence="2 3">DSM 27268</strain>
    </source>
</reference>
<dbReference type="CDD" id="cd12797">
    <property type="entry name" value="M23_peptidase"/>
    <property type="match status" value="1"/>
</dbReference>
<dbReference type="OrthoDB" id="9810477at2"/>
<sequence length="598" mass="66948">MLKIFYSCFGFFTNVGASRIFTSMQILKLPVLVSGLMAVAICVSAQPATTTPSPHAFVPPLHIPLLLAGNYGELRPDHFHAGLDIKTQGRTGIPVYAAADGFISRVAVSNSGYGHVIYIRHANGYTTVYGHLERFMPELAAYVKQQQYRQQSWAIDLQLNPDQFPVHQGQLIAWSGNTGAAVGPHLHFEIRNTSTQTPLNTQLFVLPIEDHLPPTVYRVAIYDRDQSIYLQHPLQLAVHAVQGRWTTQPSEVLVNASHIGVGIQVLDHQNGTSNTFGIYEARLYDSGRPVASFRLDSIPFDVTRDVNAHMDYQTWLEEGRAYQLFFPLPGNRLPVYQLYTPQGAVDISDGKPHHLTIEVTDASGNSRIVRLTLKQAPGAGVHTRSADSCSSLMRPGQLNIVDEPNLSFDLPPEALYDRICFRYTMEATPNPHLLAPVYHLFPATIPLKTDFTLYLKPLPDIPEPLRNKLVIIRTAPRQEELSLAQWTSGGWLAGRFSGFGKFEVKADTVAPLIKPITRLYPGIRLTDAREIRFRVTDDLSGIGSYRAELDGKWLLMGQFRNTIYYTFDEHCPPGKHTLILTVSDRVGNTRTYELHFIR</sequence>
<protein>
    <submittedName>
        <fullName evidence="2">Peptidase M23-like protein</fullName>
    </submittedName>
</protein>
<dbReference type="Proteomes" id="UP000230000">
    <property type="component" value="Unassembled WGS sequence"/>
</dbReference>
<keyword evidence="3" id="KW-1185">Reference proteome</keyword>
<proteinExistence type="predicted"/>